<organism evidence="2 4">
    <name type="scientific">Kyrpidia spormannii</name>
    <dbReference type="NCBI Taxonomy" id="2055160"/>
    <lineage>
        <taxon>Bacteria</taxon>
        <taxon>Bacillati</taxon>
        <taxon>Bacillota</taxon>
        <taxon>Bacilli</taxon>
        <taxon>Bacillales</taxon>
        <taxon>Alicyclobacillaceae</taxon>
        <taxon>Kyrpidia</taxon>
    </lineage>
</organism>
<dbReference type="OrthoDB" id="2382309at2"/>
<reference evidence="4" key="1">
    <citation type="submission" date="2017-11" db="EMBL/GenBank/DDBJ databases">
        <title>Complete Genome Sequence of Kyrpidia sp. Strain EA-1, a thermophilic, hydrogen-oxidizing Bacterium, isolated from the Azores.</title>
        <authorList>
            <person name="Reiner J.E."/>
            <person name="Lapp C.J."/>
            <person name="Bunk B."/>
            <person name="Gescher J."/>
        </authorList>
    </citation>
    <scope>NUCLEOTIDE SEQUENCE [LARGE SCALE GENOMIC DNA]</scope>
    <source>
        <strain evidence="4">EA-1</strain>
    </source>
</reference>
<sequence length="85" mass="9415">MIAMLVILSLLTLVVTFGLGFIIDMLTPWWTSLVLYAALVVYVLIRTSGVLRPFDWTLVIIGAVGATASGLVIRTLRRRGFRMFG</sequence>
<evidence type="ECO:0000313" key="3">
    <source>
        <dbReference type="EMBL" id="CAB3391717.1"/>
    </source>
</evidence>
<dbReference type="Proteomes" id="UP000231932">
    <property type="component" value="Chromosome"/>
</dbReference>
<dbReference type="Proteomes" id="UP000502196">
    <property type="component" value="Chromosome"/>
</dbReference>
<keyword evidence="1" id="KW-1133">Transmembrane helix</keyword>
<evidence type="ECO:0000313" key="2">
    <source>
        <dbReference type="EMBL" id="ATY84272.1"/>
    </source>
</evidence>
<evidence type="ECO:0000313" key="4">
    <source>
        <dbReference type="Proteomes" id="UP000231932"/>
    </source>
</evidence>
<reference evidence="2" key="2">
    <citation type="journal article" date="2018" name="Genome Announc.">
        <title>Complete Genome Sequence of Kyrpidia sp. Strain EA-1, a Thermophilic Knallgas Bacterium, Isolated from the Azores.</title>
        <authorList>
            <person name="Reiner J.E."/>
            <person name="Lapp C.J."/>
            <person name="Bunk B."/>
            <person name="Sproer C."/>
            <person name="Overmann J."/>
            <person name="Gescher J."/>
        </authorList>
    </citation>
    <scope>NUCLEOTIDE SEQUENCE</scope>
    <source>
        <strain evidence="2">EA-1</strain>
    </source>
</reference>
<evidence type="ECO:0000256" key="1">
    <source>
        <dbReference type="SAM" id="Phobius"/>
    </source>
</evidence>
<feature type="transmembrane region" description="Helical" evidence="1">
    <location>
        <begin position="57"/>
        <end position="76"/>
    </location>
</feature>
<keyword evidence="4" id="KW-1185">Reference proteome</keyword>
<dbReference type="EMBL" id="CP024955">
    <property type="protein sequence ID" value="ATY84272.1"/>
    <property type="molecule type" value="Genomic_DNA"/>
</dbReference>
<name>A0A2K8N739_9BACL</name>
<dbReference type="KEGG" id="kyr:CVV65_04325"/>
<gene>
    <name evidence="3" type="ORF">COOX1_1050</name>
    <name evidence="2" type="ORF">CVV65_04325</name>
</gene>
<dbReference type="EMBL" id="LR792683">
    <property type="protein sequence ID" value="CAB3391717.1"/>
    <property type="molecule type" value="Genomic_DNA"/>
</dbReference>
<dbReference type="RefSeq" id="WP_100667100.1">
    <property type="nucleotide sequence ID" value="NZ_CP024955.1"/>
</dbReference>
<reference evidence="3 5" key="3">
    <citation type="submission" date="2020-04" db="EMBL/GenBank/DDBJ databases">
        <authorList>
            <person name="Hogendoorn C."/>
        </authorList>
    </citation>
    <scope>NUCLEOTIDE SEQUENCE [LARGE SCALE GENOMIC DNA]</scope>
    <source>
        <strain evidence="3">COOX1</strain>
    </source>
</reference>
<accession>A0A2K8N739</accession>
<feature type="transmembrane region" description="Helical" evidence="1">
    <location>
        <begin position="28"/>
        <end position="45"/>
    </location>
</feature>
<dbReference type="AlphaFoldDB" id="A0A2K8N739"/>
<evidence type="ECO:0000313" key="5">
    <source>
        <dbReference type="Proteomes" id="UP000502196"/>
    </source>
</evidence>
<protein>
    <submittedName>
        <fullName evidence="2">Uncharacterized protein</fullName>
    </submittedName>
</protein>
<keyword evidence="1" id="KW-0472">Membrane</keyword>
<proteinExistence type="predicted"/>
<keyword evidence="1" id="KW-0812">Transmembrane</keyword>